<dbReference type="PANTHER" id="PTHR44750">
    <property type="entry name" value="GLUTATHIONE S-TRANSFERASE T1-RELATED"/>
    <property type="match status" value="1"/>
</dbReference>
<feature type="region of interest" description="Disordered" evidence="2">
    <location>
        <begin position="503"/>
        <end position="526"/>
    </location>
</feature>
<dbReference type="InterPro" id="IPR014881">
    <property type="entry name" value="NOB1_Zn-bd"/>
</dbReference>
<dbReference type="Gene3D" id="6.20.210.10">
    <property type="entry name" value="Nin one binding (NOB1), Zn-ribbon-like"/>
    <property type="match status" value="1"/>
</dbReference>
<dbReference type="PROSITE" id="PS50405">
    <property type="entry name" value="GST_CTER"/>
    <property type="match status" value="1"/>
</dbReference>
<comment type="similarity">
    <text evidence="1">Belongs to the GST superfamily. Theta family.</text>
</comment>
<dbReference type="PROSITE" id="PS50404">
    <property type="entry name" value="GST_NTER"/>
    <property type="match status" value="1"/>
</dbReference>
<dbReference type="InterPro" id="IPR010987">
    <property type="entry name" value="Glutathione-S-Trfase_C-like"/>
</dbReference>
<feature type="domain" description="GST C-terminal" evidence="4">
    <location>
        <begin position="89"/>
        <end position="232"/>
    </location>
</feature>
<organism evidence="5 6">
    <name type="scientific">Brassica napus</name>
    <name type="common">Rape</name>
    <dbReference type="NCBI Taxonomy" id="3708"/>
    <lineage>
        <taxon>Eukaryota</taxon>
        <taxon>Viridiplantae</taxon>
        <taxon>Streptophyta</taxon>
        <taxon>Embryophyta</taxon>
        <taxon>Tracheophyta</taxon>
        <taxon>Spermatophyta</taxon>
        <taxon>Magnoliopsida</taxon>
        <taxon>eudicotyledons</taxon>
        <taxon>Gunneridae</taxon>
        <taxon>Pentapetalae</taxon>
        <taxon>rosids</taxon>
        <taxon>malvids</taxon>
        <taxon>Brassicales</taxon>
        <taxon>Brassicaceae</taxon>
        <taxon>Brassiceae</taxon>
        <taxon>Brassica</taxon>
    </lineage>
</organism>
<reference evidence="5 6" key="1">
    <citation type="submission" date="2021-05" db="EMBL/GenBank/DDBJ databases">
        <title>Genome Assembly of Synthetic Allotetraploid Brassica napus Reveals Homoeologous Exchanges between Subgenomes.</title>
        <authorList>
            <person name="Davis J.T."/>
        </authorList>
    </citation>
    <scope>NUCLEOTIDE SEQUENCE [LARGE SCALE GENOMIC DNA]</scope>
    <source>
        <strain evidence="6">cv. Da-Ae</strain>
        <tissue evidence="5">Seedling</tissue>
    </source>
</reference>
<dbReference type="SFLD" id="SFLDG01153">
    <property type="entry name" value="Main.4:_Theta-like"/>
    <property type="match status" value="1"/>
</dbReference>
<dbReference type="Pfam" id="PF17146">
    <property type="entry name" value="PIN_6"/>
    <property type="match status" value="1"/>
</dbReference>
<dbReference type="CDD" id="cd03050">
    <property type="entry name" value="GST_N_Theta"/>
    <property type="match status" value="1"/>
</dbReference>
<dbReference type="Pfam" id="PF13410">
    <property type="entry name" value="GST_C_2"/>
    <property type="match status" value="1"/>
</dbReference>
<sequence length="898" mass="100140">MKLKVYADRMSQPSRAVIIFCKVNGIEFDEVLIILAKRQQLSPEFKEINPLGKVPTIVDGRLKLFESHAILIYLSSAFPSVADHWYPNDLSKRAKIHSVLDWHHTNLRPGAAGYVMNSVLAPFLGGSLDSKAAAEAEQILTKSLSTLETFWLKGNAKFLLGSSQPSIADLSLVCELMQLQVLDEKDRLRLFSPYKKVEEWIENTRKATQPHFDVVHKTLYGAKDKVEKQRKMGTTRQTNETLTQAIMDPKPASMWSSIVKKDPPSKPPTTDVAPSAILGMVGNCKSTKGISMAVVDANAVIDGSQSLTNFADKFVTVPEVISEIRDPNSRRRLEFVPFVIETMEPSPESLSKVIKFAKATGDLQTLSDVDLKLIALTYTLEAEVHGTKNLRDVPPPIQTVRVKRLPEKELPGWGSNVANLEEWEALENETEEKSNTTSKILPLKDLNMNILPPSDSCSEVGDVASHTEGQEEDEEEGGRKQKRYPPKKTEVKIEGKMVVEGIDASQGGNDADEDGGGEWRPAVSSSTHRKFLRRKAKWEHYNALAEQEFQKDQEADKAGEKKCAKDSGKDDEELSSILKGIRLEEDSLKALQDEPEETNGDDDTEVDIASEDGDTFEASSMADDGSSEQSWSLRALSESSVACITGDYAMQNVIIQMGLRLLAPGGMQIRQLNRWVLKCHACYTVTPEIGRIFCPKCGNGGTLRKVAVTIGENGTIIAARKPRVTLRGTKFSIPMPKSGRDAITKNLVLREDQLPQKYLHPKTKKKASKAGDEYFISDDVFMNHHSDKKAPLQPPVRKAMAVFSQKRNPNDNHYSPMVVAQFWSQSYYSFKKHKPIEIIGEGTKVKVEQKIDPSIYVGSFNKRCLTCQVSTRAQQMDRLLREHVDLNNFESQGLKAKR</sequence>
<dbReference type="Proteomes" id="UP000824890">
    <property type="component" value="Unassembled WGS sequence"/>
</dbReference>
<proteinExistence type="inferred from homology"/>
<dbReference type="InterPro" id="IPR036283">
    <property type="entry name" value="NOB1_Zf-like_sf"/>
</dbReference>
<dbReference type="SUPFAM" id="SSF52833">
    <property type="entry name" value="Thioredoxin-like"/>
    <property type="match status" value="1"/>
</dbReference>
<dbReference type="InterPro" id="IPR040075">
    <property type="entry name" value="GST_N_Theta"/>
</dbReference>
<dbReference type="Gene3D" id="1.20.1050.10">
    <property type="match status" value="1"/>
</dbReference>
<dbReference type="EMBL" id="JAGKQM010000014">
    <property type="protein sequence ID" value="KAH0885709.1"/>
    <property type="molecule type" value="Genomic_DNA"/>
</dbReference>
<gene>
    <name evidence="5" type="ORF">HID58_061805</name>
</gene>
<dbReference type="InterPro" id="IPR033411">
    <property type="entry name" value="Ribonuclease_PIN"/>
</dbReference>
<feature type="region of interest" description="Disordered" evidence="2">
    <location>
        <begin position="549"/>
        <end position="570"/>
    </location>
</feature>
<feature type="region of interest" description="Disordered" evidence="2">
    <location>
        <begin position="451"/>
        <end position="489"/>
    </location>
</feature>
<evidence type="ECO:0000259" key="3">
    <source>
        <dbReference type="PROSITE" id="PS50404"/>
    </source>
</evidence>
<dbReference type="CDD" id="cd09876">
    <property type="entry name" value="PIN_Nob1-like"/>
    <property type="match status" value="1"/>
</dbReference>
<dbReference type="InterPro" id="IPR040079">
    <property type="entry name" value="Glutathione_S-Trfase"/>
</dbReference>
<keyword evidence="6" id="KW-1185">Reference proteome</keyword>
<dbReference type="SFLD" id="SFLDS00019">
    <property type="entry name" value="Glutathione_Transferase_(cytos"/>
    <property type="match status" value="1"/>
</dbReference>
<protein>
    <submittedName>
        <fullName evidence="5">Uncharacterized protein</fullName>
    </submittedName>
</protein>
<dbReference type="InterPro" id="IPR004045">
    <property type="entry name" value="Glutathione_S-Trfase_N"/>
</dbReference>
<dbReference type="InterPro" id="IPR036282">
    <property type="entry name" value="Glutathione-S-Trfase_C_sf"/>
</dbReference>
<evidence type="ECO:0000313" key="5">
    <source>
        <dbReference type="EMBL" id="KAH0885709.1"/>
    </source>
</evidence>
<evidence type="ECO:0000259" key="4">
    <source>
        <dbReference type="PROSITE" id="PS50405"/>
    </source>
</evidence>
<dbReference type="CDD" id="cd03183">
    <property type="entry name" value="GST_C_Theta"/>
    <property type="match status" value="1"/>
</dbReference>
<dbReference type="InterPro" id="IPR036249">
    <property type="entry name" value="Thioredoxin-like_sf"/>
</dbReference>
<dbReference type="Gene3D" id="3.40.50.1010">
    <property type="entry name" value="5'-nuclease"/>
    <property type="match status" value="1"/>
</dbReference>
<dbReference type="Gene3D" id="3.40.30.10">
    <property type="entry name" value="Glutaredoxin"/>
    <property type="match status" value="1"/>
</dbReference>
<dbReference type="InterPro" id="IPR043377">
    <property type="entry name" value="GSTT1/2/3"/>
</dbReference>
<dbReference type="SUPFAM" id="SSF47616">
    <property type="entry name" value="GST C-terminal domain-like"/>
    <property type="match status" value="1"/>
</dbReference>
<dbReference type="SFLD" id="SFLDG00358">
    <property type="entry name" value="Main_(cytGST)"/>
    <property type="match status" value="1"/>
</dbReference>
<name>A0ABQ7ZZM2_BRANA</name>
<feature type="compositionally biased region" description="Basic and acidic residues" evidence="2">
    <location>
        <begin position="549"/>
        <end position="568"/>
    </location>
</feature>
<dbReference type="SUPFAM" id="SSF144206">
    <property type="entry name" value="NOB1 zinc finger-like"/>
    <property type="match status" value="1"/>
</dbReference>
<comment type="caution">
    <text evidence="5">The sequence shown here is derived from an EMBL/GenBank/DDBJ whole genome shotgun (WGS) entry which is preliminary data.</text>
</comment>
<evidence type="ECO:0000313" key="6">
    <source>
        <dbReference type="Proteomes" id="UP000824890"/>
    </source>
</evidence>
<dbReference type="Pfam" id="PF08772">
    <property type="entry name" value="Zn_ribbon_NOB1"/>
    <property type="match status" value="1"/>
</dbReference>
<accession>A0ABQ7ZZM2</accession>
<dbReference type="PANTHER" id="PTHR44750:SF1">
    <property type="entry name" value="GLUTATHIONE S-TRANSFERASE T1-RELATED"/>
    <property type="match status" value="1"/>
</dbReference>
<dbReference type="InterPro" id="IPR040077">
    <property type="entry name" value="GST_C_Theta"/>
</dbReference>
<feature type="domain" description="GST N-terminal" evidence="3">
    <location>
        <begin position="1"/>
        <end position="82"/>
    </location>
</feature>
<dbReference type="Pfam" id="PF02798">
    <property type="entry name" value="GST_N"/>
    <property type="match status" value="1"/>
</dbReference>
<evidence type="ECO:0000256" key="2">
    <source>
        <dbReference type="SAM" id="MobiDB-lite"/>
    </source>
</evidence>
<evidence type="ECO:0000256" key="1">
    <source>
        <dbReference type="ARBA" id="ARBA00009899"/>
    </source>
</evidence>